<dbReference type="EMBL" id="KI914009">
    <property type="protein sequence ID" value="ETV91510.1"/>
    <property type="molecule type" value="Genomic_DNA"/>
</dbReference>
<dbReference type="RefSeq" id="XP_008879778.1">
    <property type="nucleotide sequence ID" value="XM_008881556.1"/>
</dbReference>
<feature type="region of interest" description="Disordered" evidence="1">
    <location>
        <begin position="34"/>
        <end position="54"/>
    </location>
</feature>
<protein>
    <submittedName>
        <fullName evidence="2">Uncharacterized protein</fullName>
    </submittedName>
</protein>
<accession>A0A024TBI1</accession>
<evidence type="ECO:0000313" key="2">
    <source>
        <dbReference type="EMBL" id="ETV91510.1"/>
    </source>
</evidence>
<dbReference type="GeneID" id="20090956"/>
<name>A0A024TBI1_9STRA</name>
<dbReference type="AlphaFoldDB" id="A0A024TBI1"/>
<evidence type="ECO:0000256" key="1">
    <source>
        <dbReference type="SAM" id="MobiDB-lite"/>
    </source>
</evidence>
<dbReference type="VEuPathDB" id="FungiDB:H310_13906"/>
<dbReference type="OrthoDB" id="91934at2759"/>
<organism evidence="2">
    <name type="scientific">Aphanomyces invadans</name>
    <dbReference type="NCBI Taxonomy" id="157072"/>
    <lineage>
        <taxon>Eukaryota</taxon>
        <taxon>Sar</taxon>
        <taxon>Stramenopiles</taxon>
        <taxon>Oomycota</taxon>
        <taxon>Saprolegniomycetes</taxon>
        <taxon>Saprolegniales</taxon>
        <taxon>Verrucalvaceae</taxon>
        <taxon>Aphanomyces</taxon>
    </lineage>
</organism>
<proteinExistence type="predicted"/>
<sequence length="200" mass="22822">MPCQTATQPSQPTQLTSRNIHQCLALLENLEQQRQAKRTRYPTHGAEEPDEDADSTAPVYDMFLESQGPNGIHSMTNFSPAEFNLQWSDVRNHAFKHWNVGSGRKTEVSARDMLLMLLTPLKHCGTWDVVAAVFKQKTATFEKRVKTFLRKYIQSIGEKWSMLQLVSTAHHFQSIPFARYAMGETFQQTNIPCGSYAEKK</sequence>
<reference evidence="2" key="1">
    <citation type="submission" date="2013-12" db="EMBL/GenBank/DDBJ databases">
        <title>The Genome Sequence of Aphanomyces invadans NJM9701.</title>
        <authorList>
            <consortium name="The Broad Institute Genomics Platform"/>
            <person name="Russ C."/>
            <person name="Tyler B."/>
            <person name="van West P."/>
            <person name="Dieguez-Uribeondo J."/>
            <person name="Young S.K."/>
            <person name="Zeng Q."/>
            <person name="Gargeya S."/>
            <person name="Fitzgerald M."/>
            <person name="Abouelleil A."/>
            <person name="Alvarado L."/>
            <person name="Chapman S.B."/>
            <person name="Gainer-Dewar J."/>
            <person name="Goldberg J."/>
            <person name="Griggs A."/>
            <person name="Gujja S."/>
            <person name="Hansen M."/>
            <person name="Howarth C."/>
            <person name="Imamovic A."/>
            <person name="Ireland A."/>
            <person name="Larimer J."/>
            <person name="McCowan C."/>
            <person name="Murphy C."/>
            <person name="Pearson M."/>
            <person name="Poon T.W."/>
            <person name="Priest M."/>
            <person name="Roberts A."/>
            <person name="Saif S."/>
            <person name="Shea T."/>
            <person name="Sykes S."/>
            <person name="Wortman J."/>
            <person name="Nusbaum C."/>
            <person name="Birren B."/>
        </authorList>
    </citation>
    <scope>NUCLEOTIDE SEQUENCE [LARGE SCALE GENOMIC DNA]</scope>
    <source>
        <strain evidence="2">NJM9701</strain>
    </source>
</reference>
<gene>
    <name evidence="2" type="ORF">H310_13906</name>
</gene>